<gene>
    <name evidence="5" type="ORF">P0Y56_13485</name>
</gene>
<dbReference type="AlphaFoldDB" id="A0AAJ6BME3"/>
<evidence type="ECO:0000256" key="2">
    <source>
        <dbReference type="PROSITE-ProRule" id="PRU10007"/>
    </source>
</evidence>
<proteinExistence type="inferred from homology"/>
<organism evidence="5 6">
    <name type="scientific">Candidatus Andeanibacterium colombiense</name>
    <dbReference type="NCBI Taxonomy" id="3121345"/>
    <lineage>
        <taxon>Bacteria</taxon>
        <taxon>Pseudomonadati</taxon>
        <taxon>Pseudomonadota</taxon>
        <taxon>Alphaproteobacteria</taxon>
        <taxon>Sphingomonadales</taxon>
        <taxon>Sphingomonadaceae</taxon>
        <taxon>Candidatus Andeanibacterium</taxon>
    </lineage>
</organism>
<evidence type="ECO:0000313" key="5">
    <source>
        <dbReference type="EMBL" id="WEK46027.1"/>
    </source>
</evidence>
<dbReference type="Gene3D" id="3.40.605.10">
    <property type="entry name" value="Aldehyde Dehydrogenase, Chain A, domain 1"/>
    <property type="match status" value="1"/>
</dbReference>
<feature type="active site" evidence="2">
    <location>
        <position position="234"/>
    </location>
</feature>
<sequence>MATRILSVRNPRTGLPDLEIEVADRAAVAAKAAKLREGQRKWAAMPAQARVGVMGQWAALIGGKYRQAIIDADSHDTGYCEISRIAPDMMLGIIGGLCASAPAQLQGALREGVARANPDVRFTTLLKPYGLVGIISPWNAPTMLSMLHAIPPLFAGCAVLLKPSEVTPRFTGPLFDSVREIPDLAAVFDCVLGDGETGQALVEEADYISFTGSVPNGRKVAAACGARMIPYDVELGGKDPLIVMNGADLDKAVSATIRGAISATGQVCFSIERIYVDVAIHDAFIAKLKARARKIELNHPDPMGGHIGPFTGPHQAAIVAGHLEDAVSKGATIVEGGPPFTIDGGDYMRPTILTGVHHAMKIMREETFGPCMPVMKFDTIEEAIRLANDTDYGLSAAVIGPDEETAMAVGERINAGKVSIQDTFLTFFGSEAKNDSFGFSGLPGLRPDLTRYVRKQALLINSGEPVCLTREAVSAVDQAMG</sequence>
<feature type="domain" description="Aldehyde dehydrogenase" evidence="4">
    <location>
        <begin position="6"/>
        <end position="423"/>
    </location>
</feature>
<evidence type="ECO:0000256" key="1">
    <source>
        <dbReference type="ARBA" id="ARBA00023002"/>
    </source>
</evidence>
<dbReference type="InterPro" id="IPR016161">
    <property type="entry name" value="Ald_DH/histidinol_DH"/>
</dbReference>
<evidence type="ECO:0000256" key="3">
    <source>
        <dbReference type="RuleBase" id="RU003345"/>
    </source>
</evidence>
<protein>
    <submittedName>
        <fullName evidence="5">Aldehyde dehydrogenase family protein</fullName>
    </submittedName>
</protein>
<accession>A0AAJ6BME3</accession>
<dbReference type="InterPro" id="IPR029510">
    <property type="entry name" value="Ald_DH_CS_GLU"/>
</dbReference>
<dbReference type="KEGG" id="acob:P0Y56_13485"/>
<dbReference type="InterPro" id="IPR016163">
    <property type="entry name" value="Ald_DH_C"/>
</dbReference>
<dbReference type="InterPro" id="IPR016162">
    <property type="entry name" value="Ald_DH_N"/>
</dbReference>
<name>A0AAJ6BME3_9SPHN</name>
<dbReference type="Gene3D" id="3.40.309.10">
    <property type="entry name" value="Aldehyde Dehydrogenase, Chain A, domain 2"/>
    <property type="match status" value="1"/>
</dbReference>
<dbReference type="PROSITE" id="PS00687">
    <property type="entry name" value="ALDEHYDE_DEHYDR_GLU"/>
    <property type="match status" value="1"/>
</dbReference>
<reference evidence="5" key="1">
    <citation type="submission" date="2023-03" db="EMBL/GenBank/DDBJ databases">
        <title>Andean soil-derived lignocellulolytic bacterial consortium as a source of novel taxa and putative plastic-active enzymes.</title>
        <authorList>
            <person name="Diaz-Garcia L."/>
            <person name="Chuvochina M."/>
            <person name="Feuerriegel G."/>
            <person name="Bunk B."/>
            <person name="Sproer C."/>
            <person name="Streit W.R."/>
            <person name="Rodriguez L.M."/>
            <person name="Overmann J."/>
            <person name="Jimenez D.J."/>
        </authorList>
    </citation>
    <scope>NUCLEOTIDE SEQUENCE</scope>
    <source>
        <strain evidence="5">MAG 26</strain>
    </source>
</reference>
<dbReference type="Pfam" id="PF00171">
    <property type="entry name" value="Aldedh"/>
    <property type="match status" value="1"/>
</dbReference>
<comment type="similarity">
    <text evidence="3">Belongs to the aldehyde dehydrogenase family.</text>
</comment>
<keyword evidence="1 3" id="KW-0560">Oxidoreductase</keyword>
<evidence type="ECO:0000259" key="4">
    <source>
        <dbReference type="Pfam" id="PF00171"/>
    </source>
</evidence>
<dbReference type="EMBL" id="CP119316">
    <property type="protein sequence ID" value="WEK46027.1"/>
    <property type="molecule type" value="Genomic_DNA"/>
</dbReference>
<dbReference type="Proteomes" id="UP001218362">
    <property type="component" value="Chromosome"/>
</dbReference>
<dbReference type="PANTHER" id="PTHR11699">
    <property type="entry name" value="ALDEHYDE DEHYDROGENASE-RELATED"/>
    <property type="match status" value="1"/>
</dbReference>
<dbReference type="SUPFAM" id="SSF53720">
    <property type="entry name" value="ALDH-like"/>
    <property type="match status" value="1"/>
</dbReference>
<dbReference type="InterPro" id="IPR015590">
    <property type="entry name" value="Aldehyde_DH_dom"/>
</dbReference>
<dbReference type="GO" id="GO:0016620">
    <property type="term" value="F:oxidoreductase activity, acting on the aldehyde or oxo group of donors, NAD or NADP as acceptor"/>
    <property type="evidence" value="ECO:0007669"/>
    <property type="project" value="InterPro"/>
</dbReference>
<evidence type="ECO:0000313" key="6">
    <source>
        <dbReference type="Proteomes" id="UP001218362"/>
    </source>
</evidence>